<evidence type="ECO:0000313" key="8">
    <source>
        <dbReference type="Proteomes" id="UP001275084"/>
    </source>
</evidence>
<accession>A0AAJ0MF48</accession>
<comment type="caution">
    <text evidence="7">The sequence shown here is derived from an EMBL/GenBank/DDBJ whole genome shotgun (WGS) entry which is preliminary data.</text>
</comment>
<protein>
    <submittedName>
        <fullName evidence="7">Heme-containing dehydratase protein</fullName>
    </submittedName>
</protein>
<keyword evidence="3" id="KW-0479">Metal-binding</keyword>
<proteinExistence type="predicted"/>
<organism evidence="7 8">
    <name type="scientific">Lasiosphaeria hispida</name>
    <dbReference type="NCBI Taxonomy" id="260671"/>
    <lineage>
        <taxon>Eukaryota</taxon>
        <taxon>Fungi</taxon>
        <taxon>Dikarya</taxon>
        <taxon>Ascomycota</taxon>
        <taxon>Pezizomycotina</taxon>
        <taxon>Sordariomycetes</taxon>
        <taxon>Sordariomycetidae</taxon>
        <taxon>Sordariales</taxon>
        <taxon>Lasiosphaeriaceae</taxon>
        <taxon>Lasiosphaeria</taxon>
    </lineage>
</organism>
<feature type="non-terminal residue" evidence="7">
    <location>
        <position position="1"/>
    </location>
</feature>
<evidence type="ECO:0000256" key="2">
    <source>
        <dbReference type="ARBA" id="ARBA00022617"/>
    </source>
</evidence>
<keyword evidence="8" id="KW-1185">Reference proteome</keyword>
<evidence type="ECO:0000256" key="6">
    <source>
        <dbReference type="SAM" id="MobiDB-lite"/>
    </source>
</evidence>
<evidence type="ECO:0000256" key="1">
    <source>
        <dbReference type="ARBA" id="ARBA00001970"/>
    </source>
</evidence>
<evidence type="ECO:0000256" key="5">
    <source>
        <dbReference type="ARBA" id="ARBA00023239"/>
    </source>
</evidence>
<evidence type="ECO:0000256" key="4">
    <source>
        <dbReference type="ARBA" id="ARBA00023004"/>
    </source>
</evidence>
<dbReference type="Proteomes" id="UP001275084">
    <property type="component" value="Unassembled WGS sequence"/>
</dbReference>
<keyword evidence="2" id="KW-0349">Heme</keyword>
<dbReference type="InterPro" id="IPR025702">
    <property type="entry name" value="OXD"/>
</dbReference>
<dbReference type="AlphaFoldDB" id="A0AAJ0MF48"/>
<dbReference type="GO" id="GO:0046872">
    <property type="term" value="F:metal ion binding"/>
    <property type="evidence" value="ECO:0007669"/>
    <property type="project" value="UniProtKB-KW"/>
</dbReference>
<gene>
    <name evidence="7" type="ORF">B0T25DRAFT_602737</name>
</gene>
<name>A0AAJ0MF48_9PEZI</name>
<keyword evidence="5" id="KW-0456">Lyase</keyword>
<dbReference type="GO" id="GO:0016829">
    <property type="term" value="F:lyase activity"/>
    <property type="evidence" value="ECO:0007669"/>
    <property type="project" value="UniProtKB-KW"/>
</dbReference>
<evidence type="ECO:0000313" key="7">
    <source>
        <dbReference type="EMBL" id="KAK3356351.1"/>
    </source>
</evidence>
<evidence type="ECO:0000256" key="3">
    <source>
        <dbReference type="ARBA" id="ARBA00022723"/>
    </source>
</evidence>
<reference evidence="7" key="1">
    <citation type="journal article" date="2023" name="Mol. Phylogenet. Evol.">
        <title>Genome-scale phylogeny and comparative genomics of the fungal order Sordariales.</title>
        <authorList>
            <person name="Hensen N."/>
            <person name="Bonometti L."/>
            <person name="Westerberg I."/>
            <person name="Brannstrom I.O."/>
            <person name="Guillou S."/>
            <person name="Cros-Aarteil S."/>
            <person name="Calhoun S."/>
            <person name="Haridas S."/>
            <person name="Kuo A."/>
            <person name="Mondo S."/>
            <person name="Pangilinan J."/>
            <person name="Riley R."/>
            <person name="LaButti K."/>
            <person name="Andreopoulos B."/>
            <person name="Lipzen A."/>
            <person name="Chen C."/>
            <person name="Yan M."/>
            <person name="Daum C."/>
            <person name="Ng V."/>
            <person name="Clum A."/>
            <person name="Steindorff A."/>
            <person name="Ohm R.A."/>
            <person name="Martin F."/>
            <person name="Silar P."/>
            <person name="Natvig D.O."/>
            <person name="Lalanne C."/>
            <person name="Gautier V."/>
            <person name="Ament-Velasquez S.L."/>
            <person name="Kruys A."/>
            <person name="Hutchinson M.I."/>
            <person name="Powell A.J."/>
            <person name="Barry K."/>
            <person name="Miller A.N."/>
            <person name="Grigoriev I.V."/>
            <person name="Debuchy R."/>
            <person name="Gladieux P."/>
            <person name="Hiltunen Thoren M."/>
            <person name="Johannesson H."/>
        </authorList>
    </citation>
    <scope>NUCLEOTIDE SEQUENCE</scope>
    <source>
        <strain evidence="7">CBS 955.72</strain>
    </source>
</reference>
<keyword evidence="4" id="KW-0408">Iron</keyword>
<dbReference type="EMBL" id="JAUIQD010000003">
    <property type="protein sequence ID" value="KAK3356351.1"/>
    <property type="molecule type" value="Genomic_DNA"/>
</dbReference>
<sequence length="255" mass="28904">LTGQARPPTRPGPSSRGSESGGRRSNQRTVWFLEVFFPTTDRLETISNTDNVFEGSAHMRKGMSGAIQEHGYGSMRDRLPASQTDGLVGTKVTTEDFKACDTVASGRVSISGKRNLAIIRSGQDWLDTTPKERELYLETMHPPVLTKGMNFLRDYGEEVGCYSCHFMDIVDPVTTKADKDRAFGLAYFDDLSSLERWCKEHPTHLAISGGFYQYARKMQNNVTLRVFHEVMVLEPEQQLFENRLRRFTPVQPSIW</sequence>
<reference evidence="7" key="2">
    <citation type="submission" date="2023-06" db="EMBL/GenBank/DDBJ databases">
        <authorList>
            <consortium name="Lawrence Berkeley National Laboratory"/>
            <person name="Haridas S."/>
            <person name="Hensen N."/>
            <person name="Bonometti L."/>
            <person name="Westerberg I."/>
            <person name="Brannstrom I.O."/>
            <person name="Guillou S."/>
            <person name="Cros-Aarteil S."/>
            <person name="Calhoun S."/>
            <person name="Kuo A."/>
            <person name="Mondo S."/>
            <person name="Pangilinan J."/>
            <person name="Riley R."/>
            <person name="Labutti K."/>
            <person name="Andreopoulos B."/>
            <person name="Lipzen A."/>
            <person name="Chen C."/>
            <person name="Yanf M."/>
            <person name="Daum C."/>
            <person name="Ng V."/>
            <person name="Clum A."/>
            <person name="Steindorff A."/>
            <person name="Ohm R."/>
            <person name="Martin F."/>
            <person name="Silar P."/>
            <person name="Natvig D."/>
            <person name="Lalanne C."/>
            <person name="Gautier V."/>
            <person name="Ament-Velasquez S.L."/>
            <person name="Kruys A."/>
            <person name="Hutchinson M.I."/>
            <person name="Powell A.J."/>
            <person name="Barry K."/>
            <person name="Miller A.N."/>
            <person name="Grigoriev I.V."/>
            <person name="Debuchy R."/>
            <person name="Gladieux P."/>
            <person name="Thoren M.H."/>
            <person name="Johannesson H."/>
        </authorList>
    </citation>
    <scope>NUCLEOTIDE SEQUENCE</scope>
    <source>
        <strain evidence="7">CBS 955.72</strain>
    </source>
</reference>
<comment type="cofactor">
    <cofactor evidence="1">
        <name>heme b</name>
        <dbReference type="ChEBI" id="CHEBI:60344"/>
    </cofactor>
</comment>
<feature type="region of interest" description="Disordered" evidence="6">
    <location>
        <begin position="1"/>
        <end position="25"/>
    </location>
</feature>
<dbReference type="Pfam" id="PF13816">
    <property type="entry name" value="Dehydratase_hem"/>
    <property type="match status" value="1"/>
</dbReference>